<dbReference type="InterPro" id="IPR036388">
    <property type="entry name" value="WH-like_DNA-bd_sf"/>
</dbReference>
<dbReference type="Proteomes" id="UP000466931">
    <property type="component" value="Chromosome"/>
</dbReference>
<dbReference type="InterPro" id="IPR036390">
    <property type="entry name" value="WH_DNA-bd_sf"/>
</dbReference>
<reference evidence="1" key="2">
    <citation type="submission" date="2020-02" db="EMBL/GenBank/DDBJ databases">
        <authorList>
            <person name="Matsumoto Y."/>
            <person name="Motooka D."/>
            <person name="Nakamura S."/>
        </authorList>
    </citation>
    <scope>NUCLEOTIDE SEQUENCE</scope>
    <source>
        <strain evidence="1">JCM 13671</strain>
    </source>
</reference>
<dbReference type="RefSeq" id="WP_085147933.1">
    <property type="nucleotide sequence ID" value="NZ_AP022612.1"/>
</dbReference>
<dbReference type="AlphaFoldDB" id="A0A7I7XYQ0"/>
<organism evidence="1 2">
    <name type="scientific">Mycolicibacterium confluentis</name>
    <dbReference type="NCBI Taxonomy" id="28047"/>
    <lineage>
        <taxon>Bacteria</taxon>
        <taxon>Bacillati</taxon>
        <taxon>Actinomycetota</taxon>
        <taxon>Actinomycetes</taxon>
        <taxon>Mycobacteriales</taxon>
        <taxon>Mycobacteriaceae</taxon>
        <taxon>Mycolicibacterium</taxon>
    </lineage>
</organism>
<keyword evidence="2" id="KW-1185">Reference proteome</keyword>
<reference evidence="1" key="1">
    <citation type="journal article" date="2019" name="Emerg. Microbes Infect.">
        <title>Comprehensive subspecies identification of 175 nontuberculous mycobacteria species based on 7547 genomic profiles.</title>
        <authorList>
            <person name="Matsumoto Y."/>
            <person name="Kinjo T."/>
            <person name="Motooka D."/>
            <person name="Nabeya D."/>
            <person name="Jung N."/>
            <person name="Uechi K."/>
            <person name="Horii T."/>
            <person name="Iida T."/>
            <person name="Fujita J."/>
            <person name="Nakamura S."/>
        </authorList>
    </citation>
    <scope>NUCLEOTIDE SEQUENCE [LARGE SCALE GENOMIC DNA]</scope>
    <source>
        <strain evidence="1">JCM 13671</strain>
    </source>
</reference>
<dbReference type="Gene3D" id="1.10.10.10">
    <property type="entry name" value="Winged helix-like DNA-binding domain superfamily/Winged helix DNA-binding domain"/>
    <property type="match status" value="1"/>
</dbReference>
<protein>
    <submittedName>
        <fullName evidence="1">Transcriptional regulator</fullName>
    </submittedName>
</protein>
<dbReference type="EMBL" id="AP022612">
    <property type="protein sequence ID" value="BBZ34475.1"/>
    <property type="molecule type" value="Genomic_DNA"/>
</dbReference>
<dbReference type="GO" id="GO:0006355">
    <property type="term" value="P:regulation of DNA-templated transcription"/>
    <property type="evidence" value="ECO:0007669"/>
    <property type="project" value="InterPro"/>
</dbReference>
<sequence length="224" mass="24495">MPEQRHDVKTDRGVGRQREKVLGLLRETRRPVDAQGVAESLNIHITTARFHLAALESQGYVRRGSSRRAAGAGRPKLTYELAPRLDYAEIVALFATHLGGTVEERESRARRIGADLARRVRVARPRDEATVADLVVATLTELGFQMRSVLSSFGEVTVQLCTCPLAEVAKTAPEVVRGIQQGLIQAVVDLNTESIGGDYQVEVTPDPHAGSCEVGLLLRPVKNR</sequence>
<dbReference type="GO" id="GO:0003677">
    <property type="term" value="F:DNA binding"/>
    <property type="evidence" value="ECO:0007669"/>
    <property type="project" value="InterPro"/>
</dbReference>
<name>A0A7I7XYQ0_9MYCO</name>
<dbReference type="OrthoDB" id="3399802at2"/>
<accession>A0A7I7XYQ0</accession>
<gene>
    <name evidence="1" type="ORF">MCNF_30800</name>
</gene>
<dbReference type="Pfam" id="PF09339">
    <property type="entry name" value="HTH_IclR"/>
    <property type="match status" value="1"/>
</dbReference>
<evidence type="ECO:0000313" key="2">
    <source>
        <dbReference type="Proteomes" id="UP000466931"/>
    </source>
</evidence>
<dbReference type="SUPFAM" id="SSF46785">
    <property type="entry name" value="Winged helix' DNA-binding domain"/>
    <property type="match status" value="1"/>
</dbReference>
<dbReference type="InterPro" id="IPR005471">
    <property type="entry name" value="Tscrpt_reg_IclR_N"/>
</dbReference>
<proteinExistence type="predicted"/>
<evidence type="ECO:0000313" key="1">
    <source>
        <dbReference type="EMBL" id="BBZ34475.1"/>
    </source>
</evidence>